<evidence type="ECO:0000259" key="1">
    <source>
        <dbReference type="Pfam" id="PF17262"/>
    </source>
</evidence>
<evidence type="ECO:0000313" key="4">
    <source>
        <dbReference type="Proteomes" id="UP000031184"/>
    </source>
</evidence>
<proteinExistence type="predicted"/>
<feature type="domain" description="Cas6b C-terminal" evidence="1">
    <location>
        <begin position="107"/>
        <end position="212"/>
    </location>
</feature>
<dbReference type="AlphaFoldDB" id="A0A017H3J4"/>
<protein>
    <submittedName>
        <fullName evidence="3">Uncharacterized protein</fullName>
    </submittedName>
</protein>
<dbReference type="Pfam" id="PF17955">
    <property type="entry name" value="Cas6b_N"/>
    <property type="match status" value="1"/>
</dbReference>
<evidence type="ECO:0000313" key="3">
    <source>
        <dbReference type="EMBL" id="KID49688.1"/>
    </source>
</evidence>
<accession>A0A017H3J4</accession>
<organism evidence="3 4">
    <name type="scientific">Fusobacterium necrophorum subsp. funduliforme B35</name>
    <dbReference type="NCBI Taxonomy" id="1226633"/>
    <lineage>
        <taxon>Bacteria</taxon>
        <taxon>Fusobacteriati</taxon>
        <taxon>Fusobacteriota</taxon>
        <taxon>Fusobacteriia</taxon>
        <taxon>Fusobacteriales</taxon>
        <taxon>Fusobacteriaceae</taxon>
        <taxon>Fusobacterium</taxon>
    </lineage>
</organism>
<dbReference type="InterPro" id="IPR020209">
    <property type="entry name" value="Cas6b_C"/>
</dbReference>
<dbReference type="Pfam" id="PF17262">
    <property type="entry name" value="Cas6b_C"/>
    <property type="match status" value="1"/>
</dbReference>
<dbReference type="OrthoDB" id="656505at2"/>
<comment type="caution">
    <text evidence="3">The sequence shown here is derived from an EMBL/GenBank/DDBJ whole genome shotgun (WGS) entry which is preliminary data.</text>
</comment>
<dbReference type="RefSeq" id="WP_051611768.1">
    <property type="nucleotide sequence ID" value="NZ_AOJP01000010.1"/>
</dbReference>
<sequence length="222" mass="26267">MLKLVKLFLPVEKKSFHKRDAEKLRGYFGNFFQEYIEFHHHIDEFTFQYTYSKIQYKILDGCCVILGVQEAADLLLQLAEKITCFTIDGISYETKPEVRMLFPNLEVTDKKWKYRFETPWFALNQQNYSKYQKGEFDFNKQLRNNILEFFKMCRIQAEKKIEVTGNFKLLVFRQKDISILGFVGEFESNVDMPDDISLGKRKSIGLGRIKKIGGEKYVNNSE</sequence>
<dbReference type="Proteomes" id="UP000031184">
    <property type="component" value="Unassembled WGS sequence"/>
</dbReference>
<dbReference type="InterPro" id="IPR041528">
    <property type="entry name" value="Cas6b_N"/>
</dbReference>
<gene>
    <name evidence="3" type="ORF">C095_02635</name>
</gene>
<name>A0A017H3J4_9FUSO</name>
<evidence type="ECO:0000259" key="2">
    <source>
        <dbReference type="Pfam" id="PF17955"/>
    </source>
</evidence>
<feature type="domain" description="Cas6b N-terminal" evidence="2">
    <location>
        <begin position="13"/>
        <end position="94"/>
    </location>
</feature>
<dbReference type="PATRIC" id="fig|1226633.4.peg.523"/>
<dbReference type="EMBL" id="AUZI01000011">
    <property type="protein sequence ID" value="KID49688.1"/>
    <property type="molecule type" value="Genomic_DNA"/>
</dbReference>
<reference evidence="3 4" key="1">
    <citation type="submission" date="2013-08" db="EMBL/GenBank/DDBJ databases">
        <title>An opportunistic ruminal bacterium that causes liver abscesses in cattle.</title>
        <authorList>
            <person name="Benahmed F.H."/>
            <person name="Rasmussen M."/>
            <person name="Harbottle H."/>
            <person name="Soppet D."/>
            <person name="Nagaraja T.G."/>
            <person name="Davidson M."/>
        </authorList>
    </citation>
    <scope>NUCLEOTIDE SEQUENCE [LARGE SCALE GENOMIC DNA]</scope>
    <source>
        <strain evidence="3 4">B35</strain>
    </source>
</reference>